<dbReference type="Proteomes" id="UP001158500">
    <property type="component" value="Unassembled WGS sequence"/>
</dbReference>
<dbReference type="EMBL" id="JAOCAE010000006">
    <property type="protein sequence ID" value="MDH1236508.1"/>
    <property type="molecule type" value="Genomic_DNA"/>
</dbReference>
<gene>
    <name evidence="1" type="ORF">N5C32_10705</name>
</gene>
<dbReference type="AlphaFoldDB" id="A0AA42P9F8"/>
<reference evidence="1" key="1">
    <citation type="submission" date="2022-09" db="EMBL/GenBank/DDBJ databases">
        <title>Intensive care unit water sources are persistently colonized with multi-drug resistant bacteria and are the site of extensive horizontal gene transfer of antibiotic resistance genes.</title>
        <authorList>
            <person name="Diorio-Toth L."/>
        </authorList>
    </citation>
    <scope>NUCLEOTIDE SEQUENCE</scope>
    <source>
        <strain evidence="1">GD03947</strain>
    </source>
</reference>
<comment type="caution">
    <text evidence="1">The sequence shown here is derived from an EMBL/GenBank/DDBJ whole genome shotgun (WGS) entry which is preliminary data.</text>
</comment>
<name>A0AA42P9F8_STUST</name>
<evidence type="ECO:0000313" key="1">
    <source>
        <dbReference type="EMBL" id="MDH1236508.1"/>
    </source>
</evidence>
<dbReference type="RefSeq" id="WP_279641420.1">
    <property type="nucleotide sequence ID" value="NZ_JAOCAE010000006.1"/>
</dbReference>
<evidence type="ECO:0000313" key="2">
    <source>
        <dbReference type="Proteomes" id="UP001158500"/>
    </source>
</evidence>
<sequence length="69" mass="7946">MNIQRVEQAVEEAKRFLARAETWLKAEKESQTNNLLTGYYYGSPKESGALKRSSMDLTRALVPIREKRS</sequence>
<protein>
    <submittedName>
        <fullName evidence="1">Uncharacterized protein</fullName>
    </submittedName>
</protein>
<organism evidence="1 2">
    <name type="scientific">Stutzerimonas stutzeri</name>
    <name type="common">Pseudomonas stutzeri</name>
    <dbReference type="NCBI Taxonomy" id="316"/>
    <lineage>
        <taxon>Bacteria</taxon>
        <taxon>Pseudomonadati</taxon>
        <taxon>Pseudomonadota</taxon>
        <taxon>Gammaproteobacteria</taxon>
        <taxon>Pseudomonadales</taxon>
        <taxon>Pseudomonadaceae</taxon>
        <taxon>Stutzerimonas</taxon>
    </lineage>
</organism>
<accession>A0AA42P9F8</accession>
<proteinExistence type="predicted"/>